<dbReference type="InterPro" id="IPR045518">
    <property type="entry name" value="2EXR"/>
</dbReference>
<protein>
    <recommendedName>
        <fullName evidence="2">2EXR domain-containing protein</fullName>
    </recommendedName>
</protein>
<feature type="region of interest" description="Disordered" evidence="1">
    <location>
        <begin position="65"/>
        <end position="84"/>
    </location>
</feature>
<dbReference type="PANTHER" id="PTHR35910:SF1">
    <property type="entry name" value="2EXR DOMAIN-CONTAINING PROTEIN"/>
    <property type="match status" value="1"/>
</dbReference>
<evidence type="ECO:0000313" key="3">
    <source>
        <dbReference type="EMBL" id="KAH7268259.1"/>
    </source>
</evidence>
<evidence type="ECO:0000259" key="2">
    <source>
        <dbReference type="Pfam" id="PF20150"/>
    </source>
</evidence>
<organism evidence="3 4">
    <name type="scientific">Fusarium solani</name>
    <name type="common">Filamentous fungus</name>
    <dbReference type="NCBI Taxonomy" id="169388"/>
    <lineage>
        <taxon>Eukaryota</taxon>
        <taxon>Fungi</taxon>
        <taxon>Dikarya</taxon>
        <taxon>Ascomycota</taxon>
        <taxon>Pezizomycotina</taxon>
        <taxon>Sordariomycetes</taxon>
        <taxon>Hypocreomycetidae</taxon>
        <taxon>Hypocreales</taxon>
        <taxon>Nectriaceae</taxon>
        <taxon>Fusarium</taxon>
        <taxon>Fusarium solani species complex</taxon>
    </lineage>
</organism>
<gene>
    <name evidence="3" type="ORF">B0J15DRAFT_510151</name>
</gene>
<dbReference type="Pfam" id="PF20150">
    <property type="entry name" value="2EXR"/>
    <property type="match status" value="1"/>
</dbReference>
<reference evidence="3" key="1">
    <citation type="journal article" date="2021" name="Nat. Commun.">
        <title>Genetic determinants of endophytism in the Arabidopsis root mycobiome.</title>
        <authorList>
            <person name="Mesny F."/>
            <person name="Miyauchi S."/>
            <person name="Thiergart T."/>
            <person name="Pickel B."/>
            <person name="Atanasova L."/>
            <person name="Karlsson M."/>
            <person name="Huettel B."/>
            <person name="Barry K.W."/>
            <person name="Haridas S."/>
            <person name="Chen C."/>
            <person name="Bauer D."/>
            <person name="Andreopoulos W."/>
            <person name="Pangilinan J."/>
            <person name="LaButti K."/>
            <person name="Riley R."/>
            <person name="Lipzen A."/>
            <person name="Clum A."/>
            <person name="Drula E."/>
            <person name="Henrissat B."/>
            <person name="Kohler A."/>
            <person name="Grigoriev I.V."/>
            <person name="Martin F.M."/>
            <person name="Hacquard S."/>
        </authorList>
    </citation>
    <scope>NUCLEOTIDE SEQUENCE</scope>
    <source>
        <strain evidence="3">FSSC 5 MPI-SDFR-AT-0091</strain>
    </source>
</reference>
<keyword evidence="4" id="KW-1185">Reference proteome</keyword>
<evidence type="ECO:0000313" key="4">
    <source>
        <dbReference type="Proteomes" id="UP000736672"/>
    </source>
</evidence>
<accession>A0A9P9KTJ5</accession>
<proteinExistence type="predicted"/>
<dbReference type="Proteomes" id="UP000736672">
    <property type="component" value="Unassembled WGS sequence"/>
</dbReference>
<evidence type="ECO:0000256" key="1">
    <source>
        <dbReference type="SAM" id="MobiDB-lite"/>
    </source>
</evidence>
<dbReference type="AlphaFoldDB" id="A0A9P9KTJ5"/>
<comment type="caution">
    <text evidence="3">The sequence shown here is derived from an EMBL/GenBank/DDBJ whole genome shotgun (WGS) entry which is preliminary data.</text>
</comment>
<dbReference type="OrthoDB" id="3596450at2759"/>
<name>A0A9P9KTJ5_FUSSL</name>
<sequence>MPDTFHLFPQLPWKLRELIWGFAVRPRKLGVHIFGTDYSTDKADGDITLCVDYARPFLASERGIQLTSPTPRPLSPTGAIREPSWTTNNPSSYLIDGGLWTACKESRAFMEQEYESKRWRAFTNGRKKDYNFNMRLYDFPGDSLPEEKRMSAMGYFLDNGSPHYFTVLPEMDPFFLQANDRELNLMTWYSLQYAHGLWSPNVGLAGPKNVAIEFDPEWLARIEAAERDEEGPVKILDELALASILSRQIRTIWIVDYSLKRRGTSSEMRGRERRRKIFEGADRRFVEVAAGWNQDGADIHDDFETDSGCLKFYKAIEEASRELQDNPRTADETLFYGMAYFGVLACEFL</sequence>
<dbReference type="EMBL" id="JAGTJS010000005">
    <property type="protein sequence ID" value="KAH7268259.1"/>
    <property type="molecule type" value="Genomic_DNA"/>
</dbReference>
<dbReference type="PANTHER" id="PTHR35910">
    <property type="entry name" value="2EXR DOMAIN-CONTAINING PROTEIN"/>
    <property type="match status" value="1"/>
</dbReference>
<feature type="domain" description="2EXR" evidence="2">
    <location>
        <begin position="5"/>
        <end position="115"/>
    </location>
</feature>